<keyword evidence="1" id="KW-0472">Membrane</keyword>
<comment type="caution">
    <text evidence="3">The sequence shown here is derived from an EMBL/GenBank/DDBJ whole genome shotgun (WGS) entry which is preliminary data.</text>
</comment>
<reference evidence="3" key="1">
    <citation type="submission" date="2021-01" db="EMBL/GenBank/DDBJ databases">
        <title>Tabrizicola alba sp. nov. a motile alkaliphilic bacterium isolated from a soda lake.</title>
        <authorList>
            <person name="Szuroczki S."/>
            <person name="Abbaszade G."/>
            <person name="Schumann P."/>
            <person name="Toth E."/>
        </authorList>
    </citation>
    <scope>NUCLEOTIDE SEQUENCE</scope>
    <source>
        <strain evidence="3">DMG-N-6</strain>
    </source>
</reference>
<feature type="transmembrane region" description="Helical" evidence="1">
    <location>
        <begin position="56"/>
        <end position="79"/>
    </location>
</feature>
<gene>
    <name evidence="3" type="ORF">JL811_04350</name>
</gene>
<feature type="transmembrane region" description="Helical" evidence="1">
    <location>
        <begin position="34"/>
        <end position="50"/>
    </location>
</feature>
<protein>
    <submittedName>
        <fullName evidence="3">Prepilin peptidase</fullName>
    </submittedName>
</protein>
<feature type="transmembrane region" description="Helical" evidence="1">
    <location>
        <begin position="100"/>
        <end position="125"/>
    </location>
</feature>
<proteinExistence type="predicted"/>
<keyword evidence="1" id="KW-1133">Transmembrane helix</keyword>
<dbReference type="Proteomes" id="UP000648908">
    <property type="component" value="Unassembled WGS sequence"/>
</dbReference>
<dbReference type="AlphaFoldDB" id="A0A8K0VAQ1"/>
<evidence type="ECO:0000313" key="4">
    <source>
        <dbReference type="Proteomes" id="UP000648908"/>
    </source>
</evidence>
<dbReference type="RefSeq" id="WP_202687101.1">
    <property type="nucleotide sequence ID" value="NZ_JAESVN010000001.1"/>
</dbReference>
<organism evidence="3 4">
    <name type="scientific">Szabonella alba</name>
    <dbReference type="NCBI Taxonomy" id="2804194"/>
    <lineage>
        <taxon>Bacteria</taxon>
        <taxon>Pseudomonadati</taxon>
        <taxon>Pseudomonadota</taxon>
        <taxon>Alphaproteobacteria</taxon>
        <taxon>Rhodobacterales</taxon>
        <taxon>Paracoccaceae</taxon>
        <taxon>Szabonella</taxon>
    </lineage>
</organism>
<evidence type="ECO:0000313" key="3">
    <source>
        <dbReference type="EMBL" id="MBL4916445.1"/>
    </source>
</evidence>
<accession>A0A8K0VAQ1</accession>
<sequence length="167" mass="18328">MTASAALWFLPFTLVIGLWVAWSDMKTMKIPNRAVLALLLVYLIIGPLALPFQIWLWGWVVGLCVLLSGFVLNAAGAMGGGDAKFSAAMALIMAQIDLRVLAVLTCATVLGAFATHRIFGLIPALRRRFAWDSWDRPGFPLRSDFPMGLALAGILNFYLLFTILPQF</sequence>
<dbReference type="GO" id="GO:0016020">
    <property type="term" value="C:membrane"/>
    <property type="evidence" value="ECO:0007669"/>
    <property type="project" value="InterPro"/>
</dbReference>
<keyword evidence="1" id="KW-0812">Transmembrane</keyword>
<dbReference type="InterPro" id="IPR000045">
    <property type="entry name" value="Prepilin_IV_endopep_pep"/>
</dbReference>
<dbReference type="Pfam" id="PF01478">
    <property type="entry name" value="Peptidase_A24"/>
    <property type="match status" value="1"/>
</dbReference>
<feature type="transmembrane region" description="Helical" evidence="1">
    <location>
        <begin position="6"/>
        <end position="22"/>
    </location>
</feature>
<evidence type="ECO:0000256" key="1">
    <source>
        <dbReference type="SAM" id="Phobius"/>
    </source>
</evidence>
<feature type="domain" description="Prepilin type IV endopeptidase peptidase" evidence="2">
    <location>
        <begin position="14"/>
        <end position="113"/>
    </location>
</feature>
<dbReference type="Gene3D" id="1.20.120.1220">
    <property type="match status" value="1"/>
</dbReference>
<name>A0A8K0VAQ1_9RHOB</name>
<feature type="transmembrane region" description="Helical" evidence="1">
    <location>
        <begin position="145"/>
        <end position="164"/>
    </location>
</feature>
<evidence type="ECO:0000259" key="2">
    <source>
        <dbReference type="Pfam" id="PF01478"/>
    </source>
</evidence>
<dbReference type="EMBL" id="JAESVN010000001">
    <property type="protein sequence ID" value="MBL4916445.1"/>
    <property type="molecule type" value="Genomic_DNA"/>
</dbReference>
<keyword evidence="4" id="KW-1185">Reference proteome</keyword>
<dbReference type="GO" id="GO:0004190">
    <property type="term" value="F:aspartic-type endopeptidase activity"/>
    <property type="evidence" value="ECO:0007669"/>
    <property type="project" value="InterPro"/>
</dbReference>